<name>A0AAW4X2K8_9FIRM</name>
<dbReference type="Proteomes" id="UP001199296">
    <property type="component" value="Unassembled WGS sequence"/>
</dbReference>
<comment type="caution">
    <text evidence="1">The sequence shown here is derived from an EMBL/GenBank/DDBJ whole genome shotgun (WGS) entry which is preliminary data.</text>
</comment>
<protein>
    <submittedName>
        <fullName evidence="1">Transposase</fullName>
    </submittedName>
</protein>
<dbReference type="GO" id="GO:0006313">
    <property type="term" value="P:DNA transposition"/>
    <property type="evidence" value="ECO:0007669"/>
    <property type="project" value="InterPro"/>
</dbReference>
<dbReference type="Pfam" id="PF01527">
    <property type="entry name" value="HTH_Tnp_1"/>
    <property type="match status" value="1"/>
</dbReference>
<evidence type="ECO:0000313" key="1">
    <source>
        <dbReference type="EMBL" id="MCC3146049.1"/>
    </source>
</evidence>
<dbReference type="SUPFAM" id="SSF48295">
    <property type="entry name" value="TrpR-like"/>
    <property type="match status" value="1"/>
</dbReference>
<dbReference type="GO" id="GO:0004803">
    <property type="term" value="F:transposase activity"/>
    <property type="evidence" value="ECO:0007669"/>
    <property type="project" value="InterPro"/>
</dbReference>
<reference evidence="1 2" key="1">
    <citation type="submission" date="2021-10" db="EMBL/GenBank/DDBJ databases">
        <authorList>
            <person name="Grouzdev D.S."/>
            <person name="Pantiukh K.S."/>
            <person name="Krutkina M.S."/>
        </authorList>
    </citation>
    <scope>NUCLEOTIDE SEQUENCE [LARGE SCALE GENOMIC DNA]</scope>
    <source>
        <strain evidence="1 2">Z-7514</strain>
    </source>
</reference>
<dbReference type="EMBL" id="JAJFAT010000033">
    <property type="protein sequence ID" value="MCC3146049.1"/>
    <property type="molecule type" value="Genomic_DNA"/>
</dbReference>
<accession>A0AAW4X2K8</accession>
<dbReference type="InterPro" id="IPR010921">
    <property type="entry name" value="Trp_repressor/repl_initiator"/>
</dbReference>
<proteinExistence type="predicted"/>
<evidence type="ECO:0000313" key="2">
    <source>
        <dbReference type="Proteomes" id="UP001199296"/>
    </source>
</evidence>
<dbReference type="RefSeq" id="WP_229346746.1">
    <property type="nucleotide sequence ID" value="NZ_JAJFAT010000033.1"/>
</dbReference>
<gene>
    <name evidence="1" type="ORF">LJ207_12070</name>
</gene>
<organism evidence="1 2">
    <name type="scientific">Halanaerobium polyolivorans</name>
    <dbReference type="NCBI Taxonomy" id="2886943"/>
    <lineage>
        <taxon>Bacteria</taxon>
        <taxon>Bacillati</taxon>
        <taxon>Bacillota</taxon>
        <taxon>Clostridia</taxon>
        <taxon>Halanaerobiales</taxon>
        <taxon>Halanaerobiaceae</taxon>
        <taxon>Halanaerobium</taxon>
    </lineage>
</organism>
<dbReference type="AlphaFoldDB" id="A0AAW4X2K8"/>
<dbReference type="InterPro" id="IPR002514">
    <property type="entry name" value="Transposase_8"/>
</dbReference>
<dbReference type="GO" id="GO:0043565">
    <property type="term" value="F:sequence-specific DNA binding"/>
    <property type="evidence" value="ECO:0007669"/>
    <property type="project" value="InterPro"/>
</dbReference>
<keyword evidence="2" id="KW-1185">Reference proteome</keyword>
<sequence length="107" mass="12606">MSKNTKRSPEEKMEIVLEGLQNDDISETCRKHGIYESQFNQWKKRLIGSAAEEKRKLMDIVEESTIPVKTTCEKLKLNSWRYYDWRKRYKAEGITISLPLPHALTAF</sequence>